<protein>
    <recommendedName>
        <fullName evidence="3">DNA methylase adenine-specific domain-containing protein</fullName>
    </recommendedName>
</protein>
<keyword evidence="1" id="KW-0489">Methyltransferase</keyword>
<evidence type="ECO:0000256" key="2">
    <source>
        <dbReference type="ARBA" id="ARBA00022679"/>
    </source>
</evidence>
<organism evidence="4">
    <name type="scientific">marine sediment metagenome</name>
    <dbReference type="NCBI Taxonomy" id="412755"/>
    <lineage>
        <taxon>unclassified sequences</taxon>
        <taxon>metagenomes</taxon>
        <taxon>ecological metagenomes</taxon>
    </lineage>
</organism>
<evidence type="ECO:0000259" key="3">
    <source>
        <dbReference type="Pfam" id="PF02384"/>
    </source>
</evidence>
<dbReference type="PRINTS" id="PR00507">
    <property type="entry name" value="N12N6MTFRASE"/>
</dbReference>
<sequence length="173" mass="19539">MALLSRPSYFWLCAGLTLGLNTSGFLDKNEIFGAIQNVDFIIDDLFRIIYQEMVSPETRHALGEFYTPPPLAEKMVEEVYEFGQYVLDPACGSGTFLVEILKAIESSHNSNEKKIEAISRIYGFDINPIAVLVARSNLLLLTDKIFRKKILINVYLADSLNPINEFTPIVEDK</sequence>
<dbReference type="InterPro" id="IPR003356">
    <property type="entry name" value="DNA_methylase_A-5"/>
</dbReference>
<feature type="non-terminal residue" evidence="4">
    <location>
        <position position="173"/>
    </location>
</feature>
<dbReference type="InterPro" id="IPR029063">
    <property type="entry name" value="SAM-dependent_MTases_sf"/>
</dbReference>
<feature type="domain" description="DNA methylase adenine-specific" evidence="3">
    <location>
        <begin position="54"/>
        <end position="143"/>
    </location>
</feature>
<reference evidence="4" key="1">
    <citation type="journal article" date="2014" name="Front. Microbiol.">
        <title>High frequency of phylogenetically diverse reductive dehalogenase-homologous genes in deep subseafloor sedimentary metagenomes.</title>
        <authorList>
            <person name="Kawai M."/>
            <person name="Futagami T."/>
            <person name="Toyoda A."/>
            <person name="Takaki Y."/>
            <person name="Nishi S."/>
            <person name="Hori S."/>
            <person name="Arai W."/>
            <person name="Tsubouchi T."/>
            <person name="Morono Y."/>
            <person name="Uchiyama I."/>
            <person name="Ito T."/>
            <person name="Fujiyama A."/>
            <person name="Inagaki F."/>
            <person name="Takami H."/>
        </authorList>
    </citation>
    <scope>NUCLEOTIDE SEQUENCE</scope>
    <source>
        <strain evidence="4">Expedition CK06-06</strain>
    </source>
</reference>
<proteinExistence type="predicted"/>
<dbReference type="Pfam" id="PF02384">
    <property type="entry name" value="N6_Mtase"/>
    <property type="match status" value="1"/>
</dbReference>
<dbReference type="GO" id="GO:0003677">
    <property type="term" value="F:DNA binding"/>
    <property type="evidence" value="ECO:0007669"/>
    <property type="project" value="InterPro"/>
</dbReference>
<gene>
    <name evidence="4" type="ORF">S12H4_12084</name>
</gene>
<evidence type="ECO:0000313" key="4">
    <source>
        <dbReference type="EMBL" id="GAI81342.1"/>
    </source>
</evidence>
<evidence type="ECO:0000256" key="1">
    <source>
        <dbReference type="ARBA" id="ARBA00022603"/>
    </source>
</evidence>
<dbReference type="EMBL" id="BARW01005614">
    <property type="protein sequence ID" value="GAI81342.1"/>
    <property type="molecule type" value="Genomic_DNA"/>
</dbReference>
<dbReference type="SUPFAM" id="SSF53335">
    <property type="entry name" value="S-adenosyl-L-methionine-dependent methyltransferases"/>
    <property type="match status" value="1"/>
</dbReference>
<name>X1RKN8_9ZZZZ</name>
<comment type="caution">
    <text evidence="4">The sequence shown here is derived from an EMBL/GenBank/DDBJ whole genome shotgun (WGS) entry which is preliminary data.</text>
</comment>
<dbReference type="PANTHER" id="PTHR33841:SF4">
    <property type="entry name" value="RESTRICTION MODIFICATION SYSTEM DNA SPECIFICITY DOMAIN"/>
    <property type="match status" value="1"/>
</dbReference>
<dbReference type="AlphaFoldDB" id="X1RKN8"/>
<accession>X1RKN8</accession>
<dbReference type="PANTHER" id="PTHR33841">
    <property type="entry name" value="DNA METHYLTRANSFERASE YEEA-RELATED"/>
    <property type="match status" value="1"/>
</dbReference>
<dbReference type="GO" id="GO:0032259">
    <property type="term" value="P:methylation"/>
    <property type="evidence" value="ECO:0007669"/>
    <property type="project" value="UniProtKB-KW"/>
</dbReference>
<dbReference type="Gene3D" id="3.40.50.150">
    <property type="entry name" value="Vaccinia Virus protein VP39"/>
    <property type="match status" value="1"/>
</dbReference>
<keyword evidence="2" id="KW-0808">Transferase</keyword>
<dbReference type="InterPro" id="IPR050953">
    <property type="entry name" value="N4_N6_ade-DNA_methylase"/>
</dbReference>
<dbReference type="GO" id="GO:0008170">
    <property type="term" value="F:N-methyltransferase activity"/>
    <property type="evidence" value="ECO:0007669"/>
    <property type="project" value="InterPro"/>
</dbReference>